<dbReference type="PROSITE" id="PS51257">
    <property type="entry name" value="PROKAR_LIPOPROTEIN"/>
    <property type="match status" value="1"/>
</dbReference>
<evidence type="ECO:0000313" key="3">
    <source>
        <dbReference type="EMBL" id="MBU3866171.1"/>
    </source>
</evidence>
<evidence type="ECO:0008006" key="5">
    <source>
        <dbReference type="Google" id="ProtNLM"/>
    </source>
</evidence>
<feature type="chain" id="PRO_5046504015" description="Lipoprotein" evidence="2">
    <location>
        <begin position="21"/>
        <end position="179"/>
    </location>
</feature>
<comment type="caution">
    <text evidence="3">The sequence shown here is derived from an EMBL/GenBank/DDBJ whole genome shotgun (WGS) entry which is preliminary data.</text>
</comment>
<keyword evidence="4" id="KW-1185">Reference proteome</keyword>
<dbReference type="RefSeq" id="WP_216343223.1">
    <property type="nucleotide sequence ID" value="NZ_JAHLEM010000202.1"/>
</dbReference>
<sequence>MAARTSVRAGLGLTVLTAVAVTGCGGPDETDGAPPRDGRPSASRSAPSSTNSSGSGSPSAKPSVSAAYGSAVAACSDGNCEIAVSAPVTVRFKSPAGPATLSVTEVGPNKVEYTVKSGNGRSQGGAGGPGQGCVTVLRDHGSSNVCGRLDTARPAAQPDAVVIQMTAGADGTAILHIVS</sequence>
<organism evidence="3 4">
    <name type="scientific">Streptomyces niphimycinicus</name>
    <dbReference type="NCBI Taxonomy" id="2842201"/>
    <lineage>
        <taxon>Bacteria</taxon>
        <taxon>Bacillati</taxon>
        <taxon>Actinomycetota</taxon>
        <taxon>Actinomycetes</taxon>
        <taxon>Kitasatosporales</taxon>
        <taxon>Streptomycetaceae</taxon>
        <taxon>Streptomyces</taxon>
    </lineage>
</organism>
<feature type="region of interest" description="Disordered" evidence="1">
    <location>
        <begin position="22"/>
        <end position="63"/>
    </location>
</feature>
<dbReference type="Proteomes" id="UP000720508">
    <property type="component" value="Unassembled WGS sequence"/>
</dbReference>
<evidence type="ECO:0000256" key="1">
    <source>
        <dbReference type="SAM" id="MobiDB-lite"/>
    </source>
</evidence>
<accession>A0ABS6CGY3</accession>
<feature type="compositionally biased region" description="Low complexity" evidence="1">
    <location>
        <begin position="40"/>
        <end position="63"/>
    </location>
</feature>
<name>A0ABS6CGY3_9ACTN</name>
<reference evidence="3 4" key="1">
    <citation type="submission" date="2021-06" db="EMBL/GenBank/DDBJ databases">
        <authorList>
            <person name="Pan X."/>
        </authorList>
    </citation>
    <scope>NUCLEOTIDE SEQUENCE [LARGE SCALE GENOMIC DNA]</scope>
    <source>
        <strain evidence="3 4">4503</strain>
    </source>
</reference>
<dbReference type="EMBL" id="JAHLEM010000202">
    <property type="protein sequence ID" value="MBU3866171.1"/>
    <property type="molecule type" value="Genomic_DNA"/>
</dbReference>
<gene>
    <name evidence="3" type="ORF">KN815_19475</name>
</gene>
<proteinExistence type="predicted"/>
<protein>
    <recommendedName>
        <fullName evidence="5">Lipoprotein</fullName>
    </recommendedName>
</protein>
<keyword evidence="2" id="KW-0732">Signal</keyword>
<evidence type="ECO:0000313" key="4">
    <source>
        <dbReference type="Proteomes" id="UP000720508"/>
    </source>
</evidence>
<evidence type="ECO:0000256" key="2">
    <source>
        <dbReference type="SAM" id="SignalP"/>
    </source>
</evidence>
<feature type="signal peptide" evidence="2">
    <location>
        <begin position="1"/>
        <end position="20"/>
    </location>
</feature>